<evidence type="ECO:0000256" key="6">
    <source>
        <dbReference type="ARBA" id="ARBA00022898"/>
    </source>
</evidence>
<dbReference type="OrthoDB" id="9799304at2"/>
<evidence type="ECO:0000259" key="10">
    <source>
        <dbReference type="Pfam" id="PF00155"/>
    </source>
</evidence>
<dbReference type="UniPathway" id="UPA00148"/>
<dbReference type="Gene3D" id="3.90.1150.10">
    <property type="entry name" value="Aspartate Aminotransferase, domain 1"/>
    <property type="match status" value="1"/>
</dbReference>
<evidence type="ECO:0000256" key="4">
    <source>
        <dbReference type="ARBA" id="ARBA00012285"/>
    </source>
</evidence>
<keyword evidence="6" id="KW-0663">Pyridoxal phosphate</keyword>
<evidence type="ECO:0000256" key="5">
    <source>
        <dbReference type="ARBA" id="ARBA00022573"/>
    </source>
</evidence>
<accession>A0A5E4RJJ0</accession>
<proteinExistence type="predicted"/>
<evidence type="ECO:0000313" key="12">
    <source>
        <dbReference type="Proteomes" id="UP000414233"/>
    </source>
</evidence>
<dbReference type="GO" id="GO:0030170">
    <property type="term" value="F:pyridoxal phosphate binding"/>
    <property type="evidence" value="ECO:0007669"/>
    <property type="project" value="InterPro"/>
</dbReference>
<dbReference type="Proteomes" id="UP000414233">
    <property type="component" value="Unassembled WGS sequence"/>
</dbReference>
<dbReference type="GO" id="GO:0009236">
    <property type="term" value="P:cobalamin biosynthetic process"/>
    <property type="evidence" value="ECO:0007669"/>
    <property type="project" value="UniProtKB-UniPathway"/>
</dbReference>
<comment type="pathway">
    <text evidence="3">Cofactor biosynthesis; adenosylcobalamin biosynthesis.</text>
</comment>
<evidence type="ECO:0000313" key="11">
    <source>
        <dbReference type="EMBL" id="VVD63285.1"/>
    </source>
</evidence>
<dbReference type="Pfam" id="PF00155">
    <property type="entry name" value="Aminotran_1_2"/>
    <property type="match status" value="1"/>
</dbReference>
<keyword evidence="5" id="KW-0169">Cobalamin biosynthesis</keyword>
<protein>
    <recommendedName>
        <fullName evidence="4">threonine-phosphate decarboxylase</fullName>
        <ecNumber evidence="4">4.1.1.81</ecNumber>
    </recommendedName>
    <alternativeName>
        <fullName evidence="8">L-threonine-O-3-phosphate decarboxylase</fullName>
    </alternativeName>
</protein>
<dbReference type="RefSeq" id="WP_150695195.1">
    <property type="nucleotide sequence ID" value="NZ_CABPRZ010000001.1"/>
</dbReference>
<name>A0A5E4RJJ0_9BURK</name>
<evidence type="ECO:0000256" key="1">
    <source>
        <dbReference type="ARBA" id="ARBA00001933"/>
    </source>
</evidence>
<gene>
    <name evidence="11" type="ORF">PTE30175_00211</name>
</gene>
<evidence type="ECO:0000256" key="2">
    <source>
        <dbReference type="ARBA" id="ARBA00003444"/>
    </source>
</evidence>
<dbReference type="InterPro" id="IPR015422">
    <property type="entry name" value="PyrdxlP-dep_Trfase_small"/>
</dbReference>
<dbReference type="NCBIfam" id="TIGR01140">
    <property type="entry name" value="L_thr_O3P_dcar"/>
    <property type="match status" value="1"/>
</dbReference>
<evidence type="ECO:0000256" key="8">
    <source>
        <dbReference type="ARBA" id="ARBA00029996"/>
    </source>
</evidence>
<sequence length="345" mass="36780">MNDTCTPRHGGNLGDAVRRYDRPREDWLDLSTGINPHGYPVPPIPAQAWQRLPDDDDGLRDTASAYYGVPASHIAAAAGSQAVIRTLPRLLRPGRVAIAPLTYSEYAPAFAAAGHTPVAWPGPHAALPDADYVVCVNPNNPTTDVVPVPTLRAWQMQLAARGGMLILDEAFGDVSPDASLARSVGEPGLIVLRSVGKFFGLAGVRAGFVLAEPVWAQRIAHALGAWTVNGPARFVVRHALADTVWQATTRARLLTDGTRLAGMLARGGLPVRGMALFAWIPHPLAPAWHAALAQLGIWTRLFDPLPQGANGETMPSLRVGLPGTPTEWTRLENAIGTLGVPRRGP</sequence>
<feature type="domain" description="Aminotransferase class I/classII large" evidence="10">
    <location>
        <begin position="59"/>
        <end position="290"/>
    </location>
</feature>
<dbReference type="GO" id="GO:0048472">
    <property type="term" value="F:threonine-phosphate decarboxylase activity"/>
    <property type="evidence" value="ECO:0007669"/>
    <property type="project" value="UniProtKB-EC"/>
</dbReference>
<keyword evidence="7" id="KW-0456">Lyase</keyword>
<comment type="cofactor">
    <cofactor evidence="1">
        <name>pyridoxal 5'-phosphate</name>
        <dbReference type="ChEBI" id="CHEBI:597326"/>
    </cofactor>
</comment>
<dbReference type="EMBL" id="CABPRZ010000001">
    <property type="protein sequence ID" value="VVD63285.1"/>
    <property type="molecule type" value="Genomic_DNA"/>
</dbReference>
<evidence type="ECO:0000256" key="9">
    <source>
        <dbReference type="ARBA" id="ARBA00048531"/>
    </source>
</evidence>
<comment type="function">
    <text evidence="2">Decarboxylates L-threonine-O-3-phosphate to yield (R)-1-amino-2-propanol O-2-phosphate, the precursor for the linkage between the nucleotide loop and the corrin ring in cobalamin.</text>
</comment>
<keyword evidence="12" id="KW-1185">Reference proteome</keyword>
<evidence type="ECO:0000256" key="7">
    <source>
        <dbReference type="ARBA" id="ARBA00023239"/>
    </source>
</evidence>
<dbReference type="Gene3D" id="3.40.640.10">
    <property type="entry name" value="Type I PLP-dependent aspartate aminotransferase-like (Major domain)"/>
    <property type="match status" value="1"/>
</dbReference>
<dbReference type="InterPro" id="IPR015424">
    <property type="entry name" value="PyrdxlP-dep_Trfase"/>
</dbReference>
<dbReference type="AlphaFoldDB" id="A0A5E4RJJ0"/>
<dbReference type="SUPFAM" id="SSF53383">
    <property type="entry name" value="PLP-dependent transferases"/>
    <property type="match status" value="1"/>
</dbReference>
<dbReference type="EC" id="4.1.1.81" evidence="4"/>
<dbReference type="InterPro" id="IPR015421">
    <property type="entry name" value="PyrdxlP-dep_Trfase_major"/>
</dbReference>
<reference evidence="11 12" key="1">
    <citation type="submission" date="2019-08" db="EMBL/GenBank/DDBJ databases">
        <authorList>
            <person name="Peeters C."/>
        </authorList>
    </citation>
    <scope>NUCLEOTIDE SEQUENCE [LARGE SCALE GENOMIC DNA]</scope>
    <source>
        <strain evidence="11 12">LMG 30175</strain>
    </source>
</reference>
<dbReference type="PANTHER" id="PTHR42885">
    <property type="entry name" value="HISTIDINOL-PHOSPHATE AMINOTRANSFERASE-RELATED"/>
    <property type="match status" value="1"/>
</dbReference>
<dbReference type="InterPro" id="IPR005860">
    <property type="entry name" value="CobD"/>
</dbReference>
<dbReference type="PANTHER" id="PTHR42885:SF1">
    <property type="entry name" value="THREONINE-PHOSPHATE DECARBOXYLASE"/>
    <property type="match status" value="1"/>
</dbReference>
<comment type="catalytic activity">
    <reaction evidence="9">
        <text>O-phospho-L-threonine + H(+) = (R)-1-aminopropan-2-yl phosphate + CO2</text>
        <dbReference type="Rhea" id="RHEA:11492"/>
        <dbReference type="ChEBI" id="CHEBI:15378"/>
        <dbReference type="ChEBI" id="CHEBI:16526"/>
        <dbReference type="ChEBI" id="CHEBI:58563"/>
        <dbReference type="ChEBI" id="CHEBI:58675"/>
        <dbReference type="EC" id="4.1.1.81"/>
    </reaction>
</comment>
<dbReference type="InterPro" id="IPR004839">
    <property type="entry name" value="Aminotransferase_I/II_large"/>
</dbReference>
<dbReference type="CDD" id="cd00609">
    <property type="entry name" value="AAT_like"/>
    <property type="match status" value="1"/>
</dbReference>
<organism evidence="11 12">
    <name type="scientific">Pandoraea terrae</name>
    <dbReference type="NCBI Taxonomy" id="1537710"/>
    <lineage>
        <taxon>Bacteria</taxon>
        <taxon>Pseudomonadati</taxon>
        <taxon>Pseudomonadota</taxon>
        <taxon>Betaproteobacteria</taxon>
        <taxon>Burkholderiales</taxon>
        <taxon>Burkholderiaceae</taxon>
        <taxon>Pandoraea</taxon>
    </lineage>
</organism>
<evidence type="ECO:0000256" key="3">
    <source>
        <dbReference type="ARBA" id="ARBA00004953"/>
    </source>
</evidence>